<sequence>MISENPEASILRALIKAAPDGVLLVDPQQRIVLFNQACEDLFGWTAREALGEEIAKLIPDWRELSRSTHRSSALARRKDGASFTIALSTAPVPTGDADFHVVLARKRDEDVLPRADRNVDEHSFRRLVEGVTDYAIFMLDIHGCVSSWNRGAERIKQYTAAEILGRHFSEFYPEEQRASGEPARNLDLARDNGRFETTGWRQRKDGSQFWAHVVLEPLRDENGALIGYAKVATDITEQRRAEQVIREADARIHTLIETVVDGVILSDRLGRIRTFNLACHRLFGYEAEDVIGRHISMLLPATSADEVHSFFRHGAYAGEHDRIGSVREMTGLRRDGRTFPMDLSIGETMQDGESVFVVVVHDLTDRKRTEEQLVQAQKMETVGQLSGGIAHDFNNLLTVIVGNAEFLGDQLKARQDLRSLARDISRAGQRGAELTQRLLAFSRRQTLKPVELDCNELVDSMHKLLRPTLREDIVIDTDLDPGLRTAYADRSQLESAILNLALNAQDAMLGGGRLSITTSNVSLDASYQVVNQDVRPGDYVLVSVTDNGSGMPREVLEHVFEPFYTTKEVGKGSGLGLSMVYGFVKQSNGHVSVYSEPGLGTTVRLYLPAIATGQPASAETADVTEHLPSRGEVVLIVEDDPFVRSYAVMCLRSLGYIVIAAIDGADALQTLDGDGHIDVLFTDIVMPGGISGWELAETAMLKRPGLHVLLTSGYALDTIAGRSRGGGLPVLNKPYRKADLARRLREVIDTPRSQR</sequence>
<dbReference type="AlphaFoldDB" id="A0A1H8Q5B0"/>
<evidence type="ECO:0000256" key="3">
    <source>
        <dbReference type="ARBA" id="ARBA00022553"/>
    </source>
</evidence>
<evidence type="ECO:0000313" key="14">
    <source>
        <dbReference type="EMBL" id="SEO49425.1"/>
    </source>
</evidence>
<evidence type="ECO:0000256" key="2">
    <source>
        <dbReference type="ARBA" id="ARBA00012438"/>
    </source>
</evidence>
<dbReference type="PANTHER" id="PTHR43065">
    <property type="entry name" value="SENSOR HISTIDINE KINASE"/>
    <property type="match status" value="1"/>
</dbReference>
<dbReference type="GO" id="GO:0006355">
    <property type="term" value="P:regulation of DNA-templated transcription"/>
    <property type="evidence" value="ECO:0007669"/>
    <property type="project" value="InterPro"/>
</dbReference>
<dbReference type="PROSITE" id="PS50109">
    <property type="entry name" value="HIS_KIN"/>
    <property type="match status" value="1"/>
</dbReference>
<keyword evidence="4" id="KW-0808">Transferase</keyword>
<dbReference type="CDD" id="cd00082">
    <property type="entry name" value="HisKA"/>
    <property type="match status" value="1"/>
</dbReference>
<feature type="domain" description="PAS" evidence="12">
    <location>
        <begin position="248"/>
        <end position="300"/>
    </location>
</feature>
<dbReference type="InterPro" id="IPR011006">
    <property type="entry name" value="CheY-like_superfamily"/>
</dbReference>
<evidence type="ECO:0000256" key="7">
    <source>
        <dbReference type="ARBA" id="ARBA00022840"/>
    </source>
</evidence>
<dbReference type="Pfam" id="PF02518">
    <property type="entry name" value="HATPase_c"/>
    <property type="match status" value="1"/>
</dbReference>
<evidence type="ECO:0000259" key="12">
    <source>
        <dbReference type="PROSITE" id="PS50112"/>
    </source>
</evidence>
<dbReference type="Pfam" id="PF13188">
    <property type="entry name" value="PAS_8"/>
    <property type="match status" value="1"/>
</dbReference>
<feature type="domain" description="PAC" evidence="13">
    <location>
        <begin position="325"/>
        <end position="375"/>
    </location>
</feature>
<organism evidence="14 15">
    <name type="scientific">Rhodopseudomonas pseudopalustris</name>
    <dbReference type="NCBI Taxonomy" id="1513892"/>
    <lineage>
        <taxon>Bacteria</taxon>
        <taxon>Pseudomonadati</taxon>
        <taxon>Pseudomonadota</taxon>
        <taxon>Alphaproteobacteria</taxon>
        <taxon>Hyphomicrobiales</taxon>
        <taxon>Nitrobacteraceae</taxon>
        <taxon>Rhodopseudomonas</taxon>
    </lineage>
</organism>
<dbReference type="PANTHER" id="PTHR43065:SF42">
    <property type="entry name" value="TWO-COMPONENT SENSOR PPRA"/>
    <property type="match status" value="1"/>
</dbReference>
<dbReference type="SMART" id="SM00448">
    <property type="entry name" value="REC"/>
    <property type="match status" value="1"/>
</dbReference>
<dbReference type="PRINTS" id="PR00344">
    <property type="entry name" value="BCTRLSENSOR"/>
</dbReference>
<dbReference type="SMART" id="SM00086">
    <property type="entry name" value="PAC"/>
    <property type="match status" value="2"/>
</dbReference>
<dbReference type="Proteomes" id="UP000199615">
    <property type="component" value="Unassembled WGS sequence"/>
</dbReference>
<evidence type="ECO:0000259" key="13">
    <source>
        <dbReference type="PROSITE" id="PS50113"/>
    </source>
</evidence>
<keyword evidence="3 9" id="KW-0597">Phosphoprotein</keyword>
<dbReference type="Pfam" id="PF00989">
    <property type="entry name" value="PAS"/>
    <property type="match status" value="1"/>
</dbReference>
<reference evidence="15" key="1">
    <citation type="submission" date="2016-10" db="EMBL/GenBank/DDBJ databases">
        <authorList>
            <person name="Varghese N."/>
            <person name="Submissions S."/>
        </authorList>
    </citation>
    <scope>NUCLEOTIDE SEQUENCE [LARGE SCALE GENOMIC DNA]</scope>
    <source>
        <strain evidence="15">DSM 123</strain>
    </source>
</reference>
<dbReference type="SUPFAM" id="SSF47384">
    <property type="entry name" value="Homodimeric domain of signal transducing histidine kinase"/>
    <property type="match status" value="1"/>
</dbReference>
<feature type="domain" description="PAS" evidence="12">
    <location>
        <begin position="120"/>
        <end position="193"/>
    </location>
</feature>
<evidence type="ECO:0000259" key="10">
    <source>
        <dbReference type="PROSITE" id="PS50109"/>
    </source>
</evidence>
<dbReference type="GO" id="GO:0000155">
    <property type="term" value="F:phosphorelay sensor kinase activity"/>
    <property type="evidence" value="ECO:0007669"/>
    <property type="project" value="InterPro"/>
</dbReference>
<evidence type="ECO:0000256" key="9">
    <source>
        <dbReference type="PROSITE-ProRule" id="PRU00169"/>
    </source>
</evidence>
<feature type="domain" description="PAS" evidence="12">
    <location>
        <begin position="7"/>
        <end position="58"/>
    </location>
</feature>
<protein>
    <recommendedName>
        <fullName evidence="2">histidine kinase</fullName>
        <ecNumber evidence="2">2.7.13.3</ecNumber>
    </recommendedName>
</protein>
<dbReference type="SUPFAM" id="SSF52172">
    <property type="entry name" value="CheY-like"/>
    <property type="match status" value="1"/>
</dbReference>
<dbReference type="SUPFAM" id="SSF55874">
    <property type="entry name" value="ATPase domain of HSP90 chaperone/DNA topoisomerase II/histidine kinase"/>
    <property type="match status" value="1"/>
</dbReference>
<dbReference type="GO" id="GO:0005524">
    <property type="term" value="F:ATP binding"/>
    <property type="evidence" value="ECO:0007669"/>
    <property type="project" value="UniProtKB-KW"/>
</dbReference>
<evidence type="ECO:0000256" key="1">
    <source>
        <dbReference type="ARBA" id="ARBA00000085"/>
    </source>
</evidence>
<evidence type="ECO:0000256" key="6">
    <source>
        <dbReference type="ARBA" id="ARBA00022777"/>
    </source>
</evidence>
<dbReference type="InterPro" id="IPR005467">
    <property type="entry name" value="His_kinase_dom"/>
</dbReference>
<proteinExistence type="predicted"/>
<dbReference type="SMART" id="SM00388">
    <property type="entry name" value="HisKA"/>
    <property type="match status" value="1"/>
</dbReference>
<dbReference type="Pfam" id="PF13426">
    <property type="entry name" value="PAS_9"/>
    <property type="match status" value="1"/>
</dbReference>
<dbReference type="InterPro" id="IPR004358">
    <property type="entry name" value="Sig_transdc_His_kin-like_C"/>
</dbReference>
<dbReference type="PROSITE" id="PS50110">
    <property type="entry name" value="RESPONSE_REGULATORY"/>
    <property type="match status" value="1"/>
</dbReference>
<dbReference type="EMBL" id="FODT01000003">
    <property type="protein sequence ID" value="SEO49425.1"/>
    <property type="molecule type" value="Genomic_DNA"/>
</dbReference>
<dbReference type="SUPFAM" id="SSF55785">
    <property type="entry name" value="PYP-like sensor domain (PAS domain)"/>
    <property type="match status" value="3"/>
</dbReference>
<feature type="domain" description="Histidine kinase" evidence="10">
    <location>
        <begin position="388"/>
        <end position="611"/>
    </location>
</feature>
<dbReference type="InterPro" id="IPR003594">
    <property type="entry name" value="HATPase_dom"/>
</dbReference>
<keyword evidence="8" id="KW-0902">Two-component regulatory system</keyword>
<dbReference type="Pfam" id="PF00072">
    <property type="entry name" value="Response_reg"/>
    <property type="match status" value="1"/>
</dbReference>
<dbReference type="InterPro" id="IPR036890">
    <property type="entry name" value="HATPase_C_sf"/>
</dbReference>
<evidence type="ECO:0000313" key="15">
    <source>
        <dbReference type="Proteomes" id="UP000199615"/>
    </source>
</evidence>
<dbReference type="EC" id="2.7.13.3" evidence="2"/>
<dbReference type="SMART" id="SM00091">
    <property type="entry name" value="PAS"/>
    <property type="match status" value="3"/>
</dbReference>
<dbReference type="InterPro" id="IPR001789">
    <property type="entry name" value="Sig_transdc_resp-reg_receiver"/>
</dbReference>
<keyword evidence="15" id="KW-1185">Reference proteome</keyword>
<dbReference type="Gene3D" id="1.10.287.130">
    <property type="match status" value="1"/>
</dbReference>
<keyword evidence="5" id="KW-0547">Nucleotide-binding</keyword>
<dbReference type="PROSITE" id="PS50113">
    <property type="entry name" value="PAC"/>
    <property type="match status" value="2"/>
</dbReference>
<keyword evidence="6 14" id="KW-0418">Kinase</keyword>
<evidence type="ECO:0000256" key="4">
    <source>
        <dbReference type="ARBA" id="ARBA00022679"/>
    </source>
</evidence>
<evidence type="ECO:0000259" key="11">
    <source>
        <dbReference type="PROSITE" id="PS50110"/>
    </source>
</evidence>
<dbReference type="CDD" id="cd00130">
    <property type="entry name" value="PAS"/>
    <property type="match status" value="3"/>
</dbReference>
<evidence type="ECO:0000256" key="5">
    <source>
        <dbReference type="ARBA" id="ARBA00022741"/>
    </source>
</evidence>
<dbReference type="Gene3D" id="3.30.450.20">
    <property type="entry name" value="PAS domain"/>
    <property type="match status" value="3"/>
</dbReference>
<dbReference type="Pfam" id="PF00512">
    <property type="entry name" value="HisKA"/>
    <property type="match status" value="1"/>
</dbReference>
<dbReference type="SMART" id="SM00387">
    <property type="entry name" value="HATPase_c"/>
    <property type="match status" value="1"/>
</dbReference>
<comment type="catalytic activity">
    <reaction evidence="1">
        <text>ATP + protein L-histidine = ADP + protein N-phospho-L-histidine.</text>
        <dbReference type="EC" id="2.7.13.3"/>
    </reaction>
</comment>
<dbReference type="InterPro" id="IPR013767">
    <property type="entry name" value="PAS_fold"/>
</dbReference>
<keyword evidence="7" id="KW-0067">ATP-binding</keyword>
<evidence type="ECO:0000256" key="8">
    <source>
        <dbReference type="ARBA" id="ARBA00023012"/>
    </source>
</evidence>
<accession>A0A1H8Q5B0</accession>
<dbReference type="InterPro" id="IPR001610">
    <property type="entry name" value="PAC"/>
</dbReference>
<dbReference type="Gene3D" id="3.30.565.10">
    <property type="entry name" value="Histidine kinase-like ATPase, C-terminal domain"/>
    <property type="match status" value="1"/>
</dbReference>
<name>A0A1H8Q5B0_9BRAD</name>
<dbReference type="InterPro" id="IPR000700">
    <property type="entry name" value="PAS-assoc_C"/>
</dbReference>
<dbReference type="Gene3D" id="3.40.50.2300">
    <property type="match status" value="1"/>
</dbReference>
<gene>
    <name evidence="14" type="ORF">SAMN05444123_10365</name>
</gene>
<dbReference type="InterPro" id="IPR035965">
    <property type="entry name" value="PAS-like_dom_sf"/>
</dbReference>
<dbReference type="NCBIfam" id="TIGR00229">
    <property type="entry name" value="sensory_box"/>
    <property type="match status" value="3"/>
</dbReference>
<dbReference type="InterPro" id="IPR003661">
    <property type="entry name" value="HisK_dim/P_dom"/>
</dbReference>
<dbReference type="InterPro" id="IPR000014">
    <property type="entry name" value="PAS"/>
</dbReference>
<feature type="domain" description="Response regulatory" evidence="11">
    <location>
        <begin position="633"/>
        <end position="748"/>
    </location>
</feature>
<feature type="domain" description="PAC" evidence="13">
    <location>
        <begin position="193"/>
        <end position="247"/>
    </location>
</feature>
<dbReference type="PROSITE" id="PS50112">
    <property type="entry name" value="PAS"/>
    <property type="match status" value="3"/>
</dbReference>
<feature type="modified residue" description="4-aspartylphosphate" evidence="9">
    <location>
        <position position="683"/>
    </location>
</feature>
<dbReference type="InterPro" id="IPR036097">
    <property type="entry name" value="HisK_dim/P_sf"/>
</dbReference>